<dbReference type="SMART" id="SM00398">
    <property type="entry name" value="HMG"/>
    <property type="match status" value="1"/>
</dbReference>
<dbReference type="GO" id="GO:0005634">
    <property type="term" value="C:nucleus"/>
    <property type="evidence" value="ECO:0007669"/>
    <property type="project" value="UniProtKB-UniRule"/>
</dbReference>
<dbReference type="GO" id="GO:0003677">
    <property type="term" value="F:DNA binding"/>
    <property type="evidence" value="ECO:0007669"/>
    <property type="project" value="UniProtKB-UniRule"/>
</dbReference>
<keyword evidence="1" id="KW-0539">Nucleus</keyword>
<dbReference type="OrthoDB" id="1919336at2759"/>
<dbReference type="InterPro" id="IPR036910">
    <property type="entry name" value="HMG_box_dom_sf"/>
</dbReference>
<dbReference type="AlphaFoldDB" id="A0A9N8WR02"/>
<comment type="caution">
    <text evidence="3">The sequence shown here is derived from an EMBL/GenBank/DDBJ whole genome shotgun (WGS) entry which is preliminary data.</text>
</comment>
<feature type="DNA-binding region" description="HMG box" evidence="1">
    <location>
        <begin position="18"/>
        <end position="69"/>
    </location>
</feature>
<dbReference type="PROSITE" id="PS50118">
    <property type="entry name" value="HMG_BOX_2"/>
    <property type="match status" value="1"/>
</dbReference>
<dbReference type="InterPro" id="IPR009071">
    <property type="entry name" value="HMG_box_dom"/>
</dbReference>
<protein>
    <submittedName>
        <fullName evidence="3">2723_t:CDS:1</fullName>
    </submittedName>
</protein>
<dbReference type="Gene3D" id="1.10.30.10">
    <property type="entry name" value="High mobility group box domain"/>
    <property type="match status" value="1"/>
</dbReference>
<reference evidence="3" key="1">
    <citation type="submission" date="2021-06" db="EMBL/GenBank/DDBJ databases">
        <authorList>
            <person name="Kallberg Y."/>
            <person name="Tangrot J."/>
            <person name="Rosling A."/>
        </authorList>
    </citation>
    <scope>NUCLEOTIDE SEQUENCE</scope>
    <source>
        <strain evidence="3">UK204</strain>
    </source>
</reference>
<dbReference type="EMBL" id="CAJVPQ010000566">
    <property type="protein sequence ID" value="CAG8492980.1"/>
    <property type="molecule type" value="Genomic_DNA"/>
</dbReference>
<name>A0A9N8WR02_9GLOM</name>
<feature type="domain" description="HMG box" evidence="2">
    <location>
        <begin position="18"/>
        <end position="69"/>
    </location>
</feature>
<keyword evidence="4" id="KW-1185">Reference proteome</keyword>
<proteinExistence type="predicted"/>
<keyword evidence="1" id="KW-0238">DNA-binding</keyword>
<sequence>MSLMFIPHDTDTRRQTNRKKAPNMFILYRKDMMRTKPPMMTMTKFSKVISIKWKNLPDYEKAKWQRKSQLIRDLGENIDESMYDKCEDCLKQQYLNVNSRIPQTDECRSCMLSKGTNSETCDTCYNVTFNCYIDFHT</sequence>
<organism evidence="3 4">
    <name type="scientific">Funneliformis caledonium</name>
    <dbReference type="NCBI Taxonomy" id="1117310"/>
    <lineage>
        <taxon>Eukaryota</taxon>
        <taxon>Fungi</taxon>
        <taxon>Fungi incertae sedis</taxon>
        <taxon>Mucoromycota</taxon>
        <taxon>Glomeromycotina</taxon>
        <taxon>Glomeromycetes</taxon>
        <taxon>Glomerales</taxon>
        <taxon>Glomeraceae</taxon>
        <taxon>Funneliformis</taxon>
    </lineage>
</organism>
<dbReference type="Pfam" id="PF00505">
    <property type="entry name" value="HMG_box"/>
    <property type="match status" value="1"/>
</dbReference>
<dbReference type="Proteomes" id="UP000789570">
    <property type="component" value="Unassembled WGS sequence"/>
</dbReference>
<evidence type="ECO:0000313" key="3">
    <source>
        <dbReference type="EMBL" id="CAG8492980.1"/>
    </source>
</evidence>
<evidence type="ECO:0000259" key="2">
    <source>
        <dbReference type="PROSITE" id="PS50118"/>
    </source>
</evidence>
<accession>A0A9N8WR02</accession>
<gene>
    <name evidence="3" type="ORF">FCALED_LOCUS3312</name>
</gene>
<dbReference type="SUPFAM" id="SSF47095">
    <property type="entry name" value="HMG-box"/>
    <property type="match status" value="1"/>
</dbReference>
<evidence type="ECO:0000256" key="1">
    <source>
        <dbReference type="PROSITE-ProRule" id="PRU00267"/>
    </source>
</evidence>
<evidence type="ECO:0000313" key="4">
    <source>
        <dbReference type="Proteomes" id="UP000789570"/>
    </source>
</evidence>